<dbReference type="AlphaFoldDB" id="A0A0N8GFI4"/>
<proteinExistence type="inferred from homology"/>
<feature type="signal peptide" evidence="6">
    <location>
        <begin position="1"/>
        <end position="22"/>
    </location>
</feature>
<evidence type="ECO:0000256" key="3">
    <source>
        <dbReference type="ARBA" id="ARBA00023136"/>
    </source>
</evidence>
<keyword evidence="4" id="KW-0998">Cell outer membrane</keyword>
<reference evidence="8 9" key="1">
    <citation type="submission" date="2015-09" db="EMBL/GenBank/DDBJ databases">
        <authorList>
            <consortium name="Swine Surveillance"/>
        </authorList>
    </citation>
    <scope>NUCLEOTIDE SEQUENCE [LARGE SCALE GENOMIC DNA]</scope>
    <source>
        <strain evidence="8 9">16</strain>
    </source>
</reference>
<evidence type="ECO:0000259" key="7">
    <source>
        <dbReference type="Pfam" id="PF13505"/>
    </source>
</evidence>
<keyword evidence="2 6" id="KW-0732">Signal</keyword>
<accession>A0A0N8GFI4</accession>
<dbReference type="PANTHER" id="PTHR34001:SF3">
    <property type="entry name" value="BLL7405 PROTEIN"/>
    <property type="match status" value="1"/>
</dbReference>
<dbReference type="InterPro" id="IPR011250">
    <property type="entry name" value="OMP/PagP_B-barrel"/>
</dbReference>
<comment type="caution">
    <text evidence="8">The sequence shown here is derived from an EMBL/GenBank/DDBJ whole genome shotgun (WGS) entry which is preliminary data.</text>
</comment>
<dbReference type="SUPFAM" id="SSF56925">
    <property type="entry name" value="OMPA-like"/>
    <property type="match status" value="1"/>
</dbReference>
<dbReference type="GO" id="GO:0009279">
    <property type="term" value="C:cell outer membrane"/>
    <property type="evidence" value="ECO:0007669"/>
    <property type="project" value="UniProtKB-SubCell"/>
</dbReference>
<evidence type="ECO:0000256" key="6">
    <source>
        <dbReference type="SAM" id="SignalP"/>
    </source>
</evidence>
<reference evidence="8 9" key="2">
    <citation type="submission" date="2015-10" db="EMBL/GenBank/DDBJ databases">
        <title>Draft Genome Sequence of Prosthecomicrobium hirschii ATCC 27832.</title>
        <authorList>
            <person name="Daniel J."/>
            <person name="Givan S.A."/>
            <person name="Brun Y.V."/>
            <person name="Brown P.J."/>
        </authorList>
    </citation>
    <scope>NUCLEOTIDE SEQUENCE [LARGE SCALE GENOMIC DNA]</scope>
    <source>
        <strain evidence="8 9">16</strain>
    </source>
</reference>
<dbReference type="Pfam" id="PF13505">
    <property type="entry name" value="OMP_b-brl"/>
    <property type="match status" value="1"/>
</dbReference>
<dbReference type="InterPro" id="IPR051692">
    <property type="entry name" value="OMP-like"/>
</dbReference>
<evidence type="ECO:0000256" key="1">
    <source>
        <dbReference type="ARBA" id="ARBA00004442"/>
    </source>
</evidence>
<dbReference type="Gene3D" id="2.40.160.20">
    <property type="match status" value="1"/>
</dbReference>
<feature type="domain" description="Outer membrane protein beta-barrel" evidence="7">
    <location>
        <begin position="13"/>
        <end position="199"/>
    </location>
</feature>
<protein>
    <recommendedName>
        <fullName evidence="7">Outer membrane protein beta-barrel domain-containing protein</fullName>
    </recommendedName>
</protein>
<dbReference type="Proteomes" id="UP000048984">
    <property type="component" value="Unassembled WGS sequence"/>
</dbReference>
<dbReference type="STRING" id="665126.ABB55_21115"/>
<comment type="subcellular location">
    <subcellularLocation>
        <location evidence="1">Cell outer membrane</location>
    </subcellularLocation>
</comment>
<feature type="chain" id="PRO_5006025685" description="Outer membrane protein beta-barrel domain-containing protein" evidence="6">
    <location>
        <begin position="23"/>
        <end position="233"/>
    </location>
</feature>
<evidence type="ECO:0000256" key="4">
    <source>
        <dbReference type="ARBA" id="ARBA00023237"/>
    </source>
</evidence>
<dbReference type="OrthoDB" id="9815357at2"/>
<gene>
    <name evidence="8" type="ORF">ABB55_21115</name>
</gene>
<evidence type="ECO:0000313" key="8">
    <source>
        <dbReference type="EMBL" id="KPL54409.1"/>
    </source>
</evidence>
<sequence>MAIDRLAASAVIVLATAGVAAAQGAPAYNWSGFYVGVGAGYGWNNAKWTETDAIGMLGEKGSKLNGSGFSLSGYAGYNFLVSPMVLIGGEVDLGTLSGGASKRSPSQMQYKADGNWIGSISGRAGLAFDRVLVFGRAGLAFSDQEQSIRDAGFGLPWSWRRKSDSGVVVGAGAEYAVTGNVVLRLDGSWYDFGSGKAANTTSKSLGSYGGSQAYSHKASNDNFTARAGIAYKF</sequence>
<evidence type="ECO:0000313" key="9">
    <source>
        <dbReference type="Proteomes" id="UP000048984"/>
    </source>
</evidence>
<name>A0A0N8GFI4_9HYPH</name>
<dbReference type="PANTHER" id="PTHR34001">
    <property type="entry name" value="BLL7405 PROTEIN"/>
    <property type="match status" value="1"/>
</dbReference>
<dbReference type="RefSeq" id="WP_054360576.1">
    <property type="nucleotide sequence ID" value="NZ_JAPCYQ010000001.1"/>
</dbReference>
<comment type="similarity">
    <text evidence="5">Belongs to the Omp25/RopB family.</text>
</comment>
<evidence type="ECO:0000256" key="2">
    <source>
        <dbReference type="ARBA" id="ARBA00022729"/>
    </source>
</evidence>
<organism evidence="8 9">
    <name type="scientific">Prosthecodimorpha hirschii</name>
    <dbReference type="NCBI Taxonomy" id="665126"/>
    <lineage>
        <taxon>Bacteria</taxon>
        <taxon>Pseudomonadati</taxon>
        <taxon>Pseudomonadota</taxon>
        <taxon>Alphaproteobacteria</taxon>
        <taxon>Hyphomicrobiales</taxon>
        <taxon>Ancalomicrobiaceae</taxon>
        <taxon>Prosthecodimorpha</taxon>
    </lineage>
</organism>
<dbReference type="EMBL" id="LJYW01000001">
    <property type="protein sequence ID" value="KPL54409.1"/>
    <property type="molecule type" value="Genomic_DNA"/>
</dbReference>
<keyword evidence="9" id="KW-1185">Reference proteome</keyword>
<dbReference type="InterPro" id="IPR027385">
    <property type="entry name" value="Beta-barrel_OMP"/>
</dbReference>
<evidence type="ECO:0000256" key="5">
    <source>
        <dbReference type="ARBA" id="ARBA00038306"/>
    </source>
</evidence>
<keyword evidence="3" id="KW-0472">Membrane</keyword>